<evidence type="ECO:0000256" key="2">
    <source>
        <dbReference type="ARBA" id="ARBA00023125"/>
    </source>
</evidence>
<name>A0A5R8KEM4_9BACT</name>
<dbReference type="Pfam" id="PF00196">
    <property type="entry name" value="GerE"/>
    <property type="match status" value="1"/>
</dbReference>
<dbReference type="SUPFAM" id="SSF52172">
    <property type="entry name" value="CheY-like"/>
    <property type="match status" value="1"/>
</dbReference>
<evidence type="ECO:0000256" key="3">
    <source>
        <dbReference type="ARBA" id="ARBA00023163"/>
    </source>
</evidence>
<dbReference type="EMBL" id="VAUV01000007">
    <property type="protein sequence ID" value="TLD70734.1"/>
    <property type="molecule type" value="Genomic_DNA"/>
</dbReference>
<keyword evidence="1" id="KW-0805">Transcription regulation</keyword>
<dbReference type="CDD" id="cd06170">
    <property type="entry name" value="LuxR_C_like"/>
    <property type="match status" value="1"/>
</dbReference>
<dbReference type="InterPro" id="IPR001789">
    <property type="entry name" value="Sig_transdc_resp-reg_receiver"/>
</dbReference>
<accession>A0A5R8KEM4</accession>
<dbReference type="PANTHER" id="PTHR44688:SF16">
    <property type="entry name" value="DNA-BINDING TRANSCRIPTIONAL ACTIVATOR DEVR_DOSR"/>
    <property type="match status" value="1"/>
</dbReference>
<dbReference type="RefSeq" id="WP_138086205.1">
    <property type="nucleotide sequence ID" value="NZ_VAUV01000007.1"/>
</dbReference>
<dbReference type="Proteomes" id="UP000306196">
    <property type="component" value="Unassembled WGS sequence"/>
</dbReference>
<reference evidence="7 8" key="1">
    <citation type="submission" date="2019-05" db="EMBL/GenBank/DDBJ databases">
        <title>Verrucobacter flavum gen. nov., sp. nov. a new member of the family Verrucomicrobiaceae.</title>
        <authorList>
            <person name="Szuroczki S."/>
            <person name="Abbaszade G."/>
            <person name="Szabo A."/>
            <person name="Felfoldi T."/>
            <person name="Schumann P."/>
            <person name="Boka K."/>
            <person name="Keki Z."/>
            <person name="Toumi M."/>
            <person name="Toth E."/>
        </authorList>
    </citation>
    <scope>NUCLEOTIDE SEQUENCE [LARGE SCALE GENOMIC DNA]</scope>
    <source>
        <strain evidence="7 8">MG-N-17</strain>
    </source>
</reference>
<evidence type="ECO:0000256" key="1">
    <source>
        <dbReference type="ARBA" id="ARBA00023015"/>
    </source>
</evidence>
<keyword evidence="4" id="KW-0597">Phosphoprotein</keyword>
<evidence type="ECO:0000259" key="6">
    <source>
        <dbReference type="PROSITE" id="PS50110"/>
    </source>
</evidence>
<dbReference type="PRINTS" id="PR00038">
    <property type="entry name" value="HTHLUXR"/>
</dbReference>
<evidence type="ECO:0000256" key="4">
    <source>
        <dbReference type="PROSITE-ProRule" id="PRU00169"/>
    </source>
</evidence>
<sequence length="220" mass="24752">MSYRADHFSRSVQECVYVLDDDQLLVRLIAHILENEGYQVLSYTCPLEFLKLRSTAPICCLLVDLEMPGMRGLQVQKEIKDRGWTMPLIFMSAHGSIGEATEAMKLGAVDFLEKPMVDQRLVSVVEDALESCRQRNRMVGELNEARDWLDNMTEREKEVMKLLLAGYINKQVAATLGITERTVKAHRASIMEKSGVDSLALLVPLAMKSGLTTESRVVMS</sequence>
<dbReference type="PROSITE" id="PS50110">
    <property type="entry name" value="RESPONSE_REGULATORY"/>
    <property type="match status" value="1"/>
</dbReference>
<dbReference type="Pfam" id="PF00072">
    <property type="entry name" value="Response_reg"/>
    <property type="match status" value="1"/>
</dbReference>
<dbReference type="SMART" id="SM00421">
    <property type="entry name" value="HTH_LUXR"/>
    <property type="match status" value="1"/>
</dbReference>
<evidence type="ECO:0000313" key="7">
    <source>
        <dbReference type="EMBL" id="TLD70734.1"/>
    </source>
</evidence>
<dbReference type="AlphaFoldDB" id="A0A5R8KEM4"/>
<dbReference type="InterPro" id="IPR011006">
    <property type="entry name" value="CheY-like_superfamily"/>
</dbReference>
<dbReference type="PROSITE" id="PS50043">
    <property type="entry name" value="HTH_LUXR_2"/>
    <property type="match status" value="1"/>
</dbReference>
<evidence type="ECO:0000259" key="5">
    <source>
        <dbReference type="PROSITE" id="PS50043"/>
    </source>
</evidence>
<proteinExistence type="predicted"/>
<keyword evidence="2" id="KW-0238">DNA-binding</keyword>
<dbReference type="PROSITE" id="PS00622">
    <property type="entry name" value="HTH_LUXR_1"/>
    <property type="match status" value="1"/>
</dbReference>
<gene>
    <name evidence="7" type="ORF">FEM03_10505</name>
</gene>
<organism evidence="7 8">
    <name type="scientific">Phragmitibacter flavus</name>
    <dbReference type="NCBI Taxonomy" id="2576071"/>
    <lineage>
        <taxon>Bacteria</taxon>
        <taxon>Pseudomonadati</taxon>
        <taxon>Verrucomicrobiota</taxon>
        <taxon>Verrucomicrobiia</taxon>
        <taxon>Verrucomicrobiales</taxon>
        <taxon>Verrucomicrobiaceae</taxon>
        <taxon>Phragmitibacter</taxon>
    </lineage>
</organism>
<feature type="domain" description="HTH luxR-type" evidence="5">
    <location>
        <begin position="145"/>
        <end position="210"/>
    </location>
</feature>
<dbReference type="SMART" id="SM00448">
    <property type="entry name" value="REC"/>
    <property type="match status" value="1"/>
</dbReference>
<keyword evidence="3" id="KW-0804">Transcription</keyword>
<dbReference type="GO" id="GO:0006355">
    <property type="term" value="P:regulation of DNA-templated transcription"/>
    <property type="evidence" value="ECO:0007669"/>
    <property type="project" value="InterPro"/>
</dbReference>
<feature type="domain" description="Response regulatory" evidence="6">
    <location>
        <begin position="15"/>
        <end position="129"/>
    </location>
</feature>
<dbReference type="SUPFAM" id="SSF46894">
    <property type="entry name" value="C-terminal effector domain of the bipartite response regulators"/>
    <property type="match status" value="1"/>
</dbReference>
<protein>
    <submittedName>
        <fullName evidence="7">Response regulator transcription factor</fullName>
    </submittedName>
</protein>
<dbReference type="Gene3D" id="1.10.10.10">
    <property type="entry name" value="Winged helix-like DNA-binding domain superfamily/Winged helix DNA-binding domain"/>
    <property type="match status" value="1"/>
</dbReference>
<evidence type="ECO:0000313" key="8">
    <source>
        <dbReference type="Proteomes" id="UP000306196"/>
    </source>
</evidence>
<dbReference type="GO" id="GO:0000160">
    <property type="term" value="P:phosphorelay signal transduction system"/>
    <property type="evidence" value="ECO:0007669"/>
    <property type="project" value="InterPro"/>
</dbReference>
<dbReference type="OrthoDB" id="271936at2"/>
<dbReference type="Gene3D" id="3.40.50.2300">
    <property type="match status" value="1"/>
</dbReference>
<dbReference type="InterPro" id="IPR000792">
    <property type="entry name" value="Tscrpt_reg_LuxR_C"/>
</dbReference>
<keyword evidence="8" id="KW-1185">Reference proteome</keyword>
<dbReference type="GO" id="GO:0003677">
    <property type="term" value="F:DNA binding"/>
    <property type="evidence" value="ECO:0007669"/>
    <property type="project" value="UniProtKB-KW"/>
</dbReference>
<comment type="caution">
    <text evidence="7">The sequence shown here is derived from an EMBL/GenBank/DDBJ whole genome shotgun (WGS) entry which is preliminary data.</text>
</comment>
<feature type="modified residue" description="4-aspartylphosphate" evidence="4">
    <location>
        <position position="64"/>
    </location>
</feature>
<dbReference type="InterPro" id="IPR016032">
    <property type="entry name" value="Sig_transdc_resp-reg_C-effctor"/>
</dbReference>
<dbReference type="PANTHER" id="PTHR44688">
    <property type="entry name" value="DNA-BINDING TRANSCRIPTIONAL ACTIVATOR DEVR_DOSR"/>
    <property type="match status" value="1"/>
</dbReference>
<dbReference type="InterPro" id="IPR036388">
    <property type="entry name" value="WH-like_DNA-bd_sf"/>
</dbReference>